<dbReference type="AlphaFoldDB" id="U4KVZ9"/>
<organism evidence="1 2">
    <name type="scientific">Pyronema omphalodes (strain CBS 100304)</name>
    <name type="common">Pyronema confluens</name>
    <dbReference type="NCBI Taxonomy" id="1076935"/>
    <lineage>
        <taxon>Eukaryota</taxon>
        <taxon>Fungi</taxon>
        <taxon>Dikarya</taxon>
        <taxon>Ascomycota</taxon>
        <taxon>Pezizomycotina</taxon>
        <taxon>Pezizomycetes</taxon>
        <taxon>Pezizales</taxon>
        <taxon>Pyronemataceae</taxon>
        <taxon>Pyronema</taxon>
    </lineage>
</organism>
<keyword evidence="2" id="KW-1185">Reference proteome</keyword>
<sequence length="366" mass="41486">MCIRSCRKAKRRIQDEERPRLILICEEDERRTRAADDARRVREEQRQLELLDIFNSDRVTIAPTVLSDDDDPDSQPICSMDIPKAKQTPSRDCSPKYMTECRDDNHAHLRNIDDVKYCVTRLCRADFRADPPTPPAYSPVAHIAPWMDTPKAKHRPIRKCKDKKHPHVKDPMGTKYCVLEVRKAIYRPVEGPALPDTLPPPEVMEGPAMADTPPPPEYMEGPAMADTPPLPEGMSGPAMPAPVAKLLKDTVLGNTDDEDTDPEERTKTWVDQYADPTVGRPDSTLIDPQTLAQYEMEPVAPQPVAQKPVRGRALETKIKTKQEENNHTLVEMRWVQHVTAGYWAGLNADMISVCICDYLFNNKFMV</sequence>
<name>U4KVZ9_PYROM</name>
<proteinExistence type="predicted"/>
<gene>
    <name evidence="1" type="ORF">PCON_05124</name>
</gene>
<accession>U4KVZ9</accession>
<protein>
    <submittedName>
        <fullName evidence="1">Uncharacterized protein</fullName>
    </submittedName>
</protein>
<evidence type="ECO:0000313" key="1">
    <source>
        <dbReference type="EMBL" id="CCX05537.1"/>
    </source>
</evidence>
<reference evidence="1 2" key="1">
    <citation type="journal article" date="2013" name="PLoS Genet.">
        <title>The genome and development-dependent transcriptomes of Pyronema confluens: a window into fungal evolution.</title>
        <authorList>
            <person name="Traeger S."/>
            <person name="Altegoer F."/>
            <person name="Freitag M."/>
            <person name="Gabaldon T."/>
            <person name="Kempken F."/>
            <person name="Kumar A."/>
            <person name="Marcet-Houben M."/>
            <person name="Poggeler S."/>
            <person name="Stajich J.E."/>
            <person name="Nowrousian M."/>
        </authorList>
    </citation>
    <scope>NUCLEOTIDE SEQUENCE [LARGE SCALE GENOMIC DNA]</scope>
    <source>
        <strain evidence="2">CBS 100304</strain>
        <tissue evidence="1">Vegetative mycelium</tissue>
    </source>
</reference>
<dbReference type="OrthoDB" id="10433973at2759"/>
<dbReference type="Proteomes" id="UP000018144">
    <property type="component" value="Unassembled WGS sequence"/>
</dbReference>
<evidence type="ECO:0000313" key="2">
    <source>
        <dbReference type="Proteomes" id="UP000018144"/>
    </source>
</evidence>
<dbReference type="EMBL" id="HF935259">
    <property type="protein sequence ID" value="CCX05537.1"/>
    <property type="molecule type" value="Genomic_DNA"/>
</dbReference>